<feature type="compositionally biased region" description="Polar residues" evidence="2">
    <location>
        <begin position="228"/>
        <end position="263"/>
    </location>
</feature>
<keyword evidence="3" id="KW-0732">Signal</keyword>
<feature type="signal peptide" evidence="3">
    <location>
        <begin position="1"/>
        <end position="27"/>
    </location>
</feature>
<feature type="region of interest" description="Disordered" evidence="2">
    <location>
        <begin position="227"/>
        <end position="350"/>
    </location>
</feature>
<feature type="compositionally biased region" description="Low complexity" evidence="2">
    <location>
        <begin position="264"/>
        <end position="318"/>
    </location>
</feature>
<protein>
    <submittedName>
        <fullName evidence="4">Uncharacterized protein</fullName>
    </submittedName>
</protein>
<evidence type="ECO:0000313" key="4">
    <source>
        <dbReference type="EMBL" id="MEE3928617.1"/>
    </source>
</evidence>
<accession>A0ABU7MM64</accession>
<reference evidence="4" key="1">
    <citation type="submission" date="2024-01" db="EMBL/GenBank/DDBJ databases">
        <title>Genome sequence of Mycoplasma ciconiae type strain DSM 25251.</title>
        <authorList>
            <person name="Spergser J."/>
        </authorList>
    </citation>
    <scope>NUCLEOTIDE SEQUENCE [LARGE SCALE GENOMIC DNA]</scope>
    <source>
        <strain evidence="4">DSM 25251</strain>
    </source>
</reference>
<dbReference type="RefSeq" id="WP_330501030.1">
    <property type="nucleotide sequence ID" value="NZ_JAZDWZ010000014.1"/>
</dbReference>
<comment type="caution">
    <text evidence="4">The sequence shown here is derived from an EMBL/GenBank/DDBJ whole genome shotgun (WGS) entry which is preliminary data.</text>
</comment>
<sequence>MKNLSKKSILILSSSIVLASAATTTTAAILLNNQNKQIKSQLQKNNTESEEIKNLITQTSQHNSVLNEQINNLKNDLSNLNQDADAKNNQLADVKNEIINIINATKELEEKINQDNKSIDDLINQSKNQDSLNNNYENQIENFNSSINSINNDIRDLKNKIIEVNLNVQNLIKESSNLTNFDSWKEGAEYVVSQLKKYLLEKNKYLIFLKHKYVTLINQLEEIKQNPVDDTQNTKPNQNVVEQNDNTTSETQENVDQDQQTTDPSNNAQENQNSNQDSNEQNNTNTSQTTDPNQGQSTNESNSSVNTNTQENQETNATDEPTEETQQDVNSNHETATDEELIVDETPSAQGGLVIDEAPEFERVAKPDPIEILRNDTLSKIDQFQQKIERFKGFIDQKYGQFGFNAYMLAPVLYGIEDRISEIKKRFEDATSEQLQNTKYIEQNLQELNDQMSGLDSNPEFIQFNNVENNPNLYNDEKAKSQSFVDEIIAKKSQVLNSAYDNQLNSIINYINSKIREADDMVAKSNSTVAAYSFLKAMNSPSGFVNSEYNKAIKIINDLIAKQNEQEAERQRAKEELERIPNANGFTQSEANLQRDMEILNTIPKLFKPTDHGDYYKDADAYYPDLTKNTELQAVLQKYYNLVDNDIFQGYGEYASKTPGRVTIDPADIPALKPLIDFNDKYTKYQLEKYNLIRRKFSLNQLNDLTTVLSDEDKAKLILQAMYGYVRGIYILTQKPIHNGKKLSTGHSFNEQTKEVTSAHKLSYGENYYASYNNNLLYVKNPDTLNADFVSTVFFKAIVGERSAYEKDFRDGELGNGEEWGHLLNTVYHNITDFYGVVLAFRDKEYENKFYTDEGYKGYRLSVTDMTFKKSR</sequence>
<keyword evidence="5" id="KW-1185">Reference proteome</keyword>
<dbReference type="Proteomes" id="UP001344817">
    <property type="component" value="Unassembled WGS sequence"/>
</dbReference>
<dbReference type="EMBL" id="JAZDWZ010000014">
    <property type="protein sequence ID" value="MEE3928617.1"/>
    <property type="molecule type" value="Genomic_DNA"/>
</dbReference>
<evidence type="ECO:0000256" key="2">
    <source>
        <dbReference type="SAM" id="MobiDB-lite"/>
    </source>
</evidence>
<proteinExistence type="predicted"/>
<evidence type="ECO:0000256" key="1">
    <source>
        <dbReference type="SAM" id="Coils"/>
    </source>
</evidence>
<keyword evidence="1" id="KW-0175">Coiled coil</keyword>
<feature type="chain" id="PRO_5045058200" evidence="3">
    <location>
        <begin position="28"/>
        <end position="872"/>
    </location>
</feature>
<gene>
    <name evidence="4" type="ORF">V2E24_03450</name>
</gene>
<evidence type="ECO:0000256" key="3">
    <source>
        <dbReference type="SAM" id="SignalP"/>
    </source>
</evidence>
<organism evidence="4 5">
    <name type="scientific">Mycoplasmopsis ciconiae</name>
    <dbReference type="NCBI Taxonomy" id="561067"/>
    <lineage>
        <taxon>Bacteria</taxon>
        <taxon>Bacillati</taxon>
        <taxon>Mycoplasmatota</taxon>
        <taxon>Mycoplasmoidales</taxon>
        <taxon>Metamycoplasmataceae</taxon>
        <taxon>Mycoplasmopsis</taxon>
    </lineage>
</organism>
<name>A0ABU7MM64_9BACT</name>
<evidence type="ECO:0000313" key="5">
    <source>
        <dbReference type="Proteomes" id="UP001344817"/>
    </source>
</evidence>
<feature type="coiled-coil region" evidence="1">
    <location>
        <begin position="31"/>
        <end position="174"/>
    </location>
</feature>